<accession>B8FHG9</accession>
<evidence type="ECO:0000256" key="5">
    <source>
        <dbReference type="ARBA" id="ARBA00023136"/>
    </source>
</evidence>
<dbReference type="PANTHER" id="PTHR39087:SF2">
    <property type="entry name" value="UPF0104 MEMBRANE PROTEIN MJ1595"/>
    <property type="match status" value="1"/>
</dbReference>
<dbReference type="RefSeq" id="WP_012609697.1">
    <property type="nucleotide sequence ID" value="NC_011768.1"/>
</dbReference>
<evidence type="ECO:0000313" key="8">
    <source>
        <dbReference type="Proteomes" id="UP000000739"/>
    </source>
</evidence>
<dbReference type="NCBIfam" id="TIGR00374">
    <property type="entry name" value="flippase-like domain"/>
    <property type="match status" value="1"/>
</dbReference>
<keyword evidence="2" id="KW-1003">Cell membrane</keyword>
<evidence type="ECO:0000256" key="1">
    <source>
        <dbReference type="ARBA" id="ARBA00004651"/>
    </source>
</evidence>
<sequence>MKGKKLVLSLIVGLVISGLGLYFSFRKVQFEPLMNYIVSINYWWTLPALGMAMISFFLRAWRWRVIMGSVEKLGFWEAYHPMMIGFMMNCILPGRVGELARPAILKSRKNVPFFQTLATVAAERAFDLIILLSLFAVVTAYVQIDPNLEVAVDQYTISSKVLQNAATAMTRLSIVLIAGIILVSFEFSRGLMERIILATPAILFFLSLEVQEKVRQKVCLPIVGIMNGIAQGFAAIKDFRKVLLCLGISLALWSLLAGTYFVMVQGCPGISMSVLELTVMMVIICFAISLPSAPGFWGLWEAGGIFAMVLFGVPRDEAAGFTLVNHVIQLIVPIILGLISVVMTGVSIRQISSAGEELAENNIQTTERG</sequence>
<evidence type="ECO:0000256" key="3">
    <source>
        <dbReference type="ARBA" id="ARBA00022692"/>
    </source>
</evidence>
<protein>
    <submittedName>
        <fullName evidence="7">Uncharacterized protein</fullName>
    </submittedName>
</protein>
<evidence type="ECO:0000256" key="4">
    <source>
        <dbReference type="ARBA" id="ARBA00022989"/>
    </source>
</evidence>
<proteinExistence type="predicted"/>
<keyword evidence="3 6" id="KW-0812">Transmembrane</keyword>
<dbReference type="eggNOG" id="COG0392">
    <property type="taxonomic scope" value="Bacteria"/>
</dbReference>
<feature type="transmembrane region" description="Helical" evidence="6">
    <location>
        <begin position="164"/>
        <end position="184"/>
    </location>
</feature>
<dbReference type="KEGG" id="dal:Dalk_0551"/>
<dbReference type="PANTHER" id="PTHR39087">
    <property type="entry name" value="UPF0104 MEMBRANE PROTEIN MJ1595"/>
    <property type="match status" value="1"/>
</dbReference>
<reference evidence="7 8" key="1">
    <citation type="journal article" date="2012" name="Environ. Microbiol.">
        <title>The genome sequence of Desulfatibacillum alkenivorans AK-01: a blueprint for anaerobic alkane oxidation.</title>
        <authorList>
            <person name="Callaghan A.V."/>
            <person name="Morris B.E."/>
            <person name="Pereira I.A."/>
            <person name="McInerney M.J."/>
            <person name="Austin R.N."/>
            <person name="Groves J.T."/>
            <person name="Kukor J.J."/>
            <person name="Suflita J.M."/>
            <person name="Young L.Y."/>
            <person name="Zylstra G.J."/>
            <person name="Wawrik B."/>
        </authorList>
    </citation>
    <scope>NUCLEOTIDE SEQUENCE [LARGE SCALE GENOMIC DNA]</scope>
    <source>
        <strain evidence="7 8">AK-01</strain>
    </source>
</reference>
<feature type="transmembrane region" description="Helical" evidence="6">
    <location>
        <begin position="269"/>
        <end position="290"/>
    </location>
</feature>
<name>B8FHG9_DESAL</name>
<keyword evidence="5 6" id="KW-0472">Membrane</keyword>
<dbReference type="EMBL" id="CP001322">
    <property type="protein sequence ID" value="ACL02257.1"/>
    <property type="molecule type" value="Genomic_DNA"/>
</dbReference>
<feature type="transmembrane region" description="Helical" evidence="6">
    <location>
        <begin position="125"/>
        <end position="144"/>
    </location>
</feature>
<dbReference type="GO" id="GO:0005886">
    <property type="term" value="C:plasma membrane"/>
    <property type="evidence" value="ECO:0007669"/>
    <property type="project" value="UniProtKB-SubCell"/>
</dbReference>
<keyword evidence="8" id="KW-1185">Reference proteome</keyword>
<evidence type="ECO:0000256" key="2">
    <source>
        <dbReference type="ARBA" id="ARBA00022475"/>
    </source>
</evidence>
<feature type="transmembrane region" description="Helical" evidence="6">
    <location>
        <begin position="326"/>
        <end position="348"/>
    </location>
</feature>
<feature type="transmembrane region" description="Helical" evidence="6">
    <location>
        <begin position="37"/>
        <end position="58"/>
    </location>
</feature>
<dbReference type="Proteomes" id="UP000000739">
    <property type="component" value="Chromosome"/>
</dbReference>
<organism evidence="7 8">
    <name type="scientific">Desulfatibacillum aliphaticivorans</name>
    <dbReference type="NCBI Taxonomy" id="218208"/>
    <lineage>
        <taxon>Bacteria</taxon>
        <taxon>Pseudomonadati</taxon>
        <taxon>Thermodesulfobacteriota</taxon>
        <taxon>Desulfobacteria</taxon>
        <taxon>Desulfobacterales</taxon>
        <taxon>Desulfatibacillaceae</taxon>
        <taxon>Desulfatibacillum</taxon>
    </lineage>
</organism>
<keyword evidence="4 6" id="KW-1133">Transmembrane helix</keyword>
<evidence type="ECO:0000256" key="6">
    <source>
        <dbReference type="SAM" id="Phobius"/>
    </source>
</evidence>
<comment type="subcellular location">
    <subcellularLocation>
        <location evidence="1">Cell membrane</location>
        <topology evidence="1">Multi-pass membrane protein</topology>
    </subcellularLocation>
</comment>
<evidence type="ECO:0000313" key="7">
    <source>
        <dbReference type="EMBL" id="ACL02257.1"/>
    </source>
</evidence>
<dbReference type="InterPro" id="IPR022791">
    <property type="entry name" value="L-PG_synthase/AglD"/>
</dbReference>
<feature type="transmembrane region" description="Helical" evidence="6">
    <location>
        <begin position="297"/>
        <end position="314"/>
    </location>
</feature>
<gene>
    <name evidence="7" type="ordered locus">Dalk_0551</name>
</gene>
<feature type="transmembrane region" description="Helical" evidence="6">
    <location>
        <begin position="243"/>
        <end position="263"/>
    </location>
</feature>
<feature type="transmembrane region" description="Helical" evidence="6">
    <location>
        <begin position="6"/>
        <end position="25"/>
    </location>
</feature>
<dbReference type="AlphaFoldDB" id="B8FHG9"/>
<dbReference type="Pfam" id="PF03706">
    <property type="entry name" value="LPG_synthase_TM"/>
    <property type="match status" value="1"/>
</dbReference>
<dbReference type="HOGENOM" id="CLU_048072_3_1_7"/>